<dbReference type="Gene3D" id="2.40.70.10">
    <property type="entry name" value="Acid Proteases"/>
    <property type="match status" value="2"/>
</dbReference>
<dbReference type="CDD" id="cd00303">
    <property type="entry name" value="retropepsin_like"/>
    <property type="match status" value="2"/>
</dbReference>
<dbReference type="PANTHER" id="PTHR33067:SF32">
    <property type="entry name" value="ASPARTIC PEPTIDASE DDI1-TYPE DOMAIN-CONTAINING PROTEIN"/>
    <property type="match status" value="1"/>
</dbReference>
<protein>
    <submittedName>
        <fullName evidence="1">Aspartic peptidase domain superfamily</fullName>
    </submittedName>
</protein>
<gene>
    <name evidence="1" type="ORF">HanXRQr2_Chr03g0115711</name>
</gene>
<reference evidence="1" key="1">
    <citation type="journal article" date="2017" name="Nature">
        <title>The sunflower genome provides insights into oil metabolism, flowering and Asterid evolution.</title>
        <authorList>
            <person name="Badouin H."/>
            <person name="Gouzy J."/>
            <person name="Grassa C.J."/>
            <person name="Murat F."/>
            <person name="Staton S.E."/>
            <person name="Cottret L."/>
            <person name="Lelandais-Briere C."/>
            <person name="Owens G.L."/>
            <person name="Carrere S."/>
            <person name="Mayjonade B."/>
            <person name="Legrand L."/>
            <person name="Gill N."/>
            <person name="Kane N.C."/>
            <person name="Bowers J.E."/>
            <person name="Hubner S."/>
            <person name="Bellec A."/>
            <person name="Berard A."/>
            <person name="Berges H."/>
            <person name="Blanchet N."/>
            <person name="Boniface M.C."/>
            <person name="Brunel D."/>
            <person name="Catrice O."/>
            <person name="Chaidir N."/>
            <person name="Claudel C."/>
            <person name="Donnadieu C."/>
            <person name="Faraut T."/>
            <person name="Fievet G."/>
            <person name="Helmstetter N."/>
            <person name="King M."/>
            <person name="Knapp S.J."/>
            <person name="Lai Z."/>
            <person name="Le Paslier M.C."/>
            <person name="Lippi Y."/>
            <person name="Lorenzon L."/>
            <person name="Mandel J.R."/>
            <person name="Marage G."/>
            <person name="Marchand G."/>
            <person name="Marquand E."/>
            <person name="Bret-Mestries E."/>
            <person name="Morien E."/>
            <person name="Nambeesan S."/>
            <person name="Nguyen T."/>
            <person name="Pegot-Espagnet P."/>
            <person name="Pouilly N."/>
            <person name="Raftis F."/>
            <person name="Sallet E."/>
            <person name="Schiex T."/>
            <person name="Thomas J."/>
            <person name="Vandecasteele C."/>
            <person name="Vares D."/>
            <person name="Vear F."/>
            <person name="Vautrin S."/>
            <person name="Crespi M."/>
            <person name="Mangin B."/>
            <person name="Burke J.M."/>
            <person name="Salse J."/>
            <person name="Munos S."/>
            <person name="Vincourt P."/>
            <person name="Rieseberg L.H."/>
            <person name="Langlade N.B."/>
        </authorList>
    </citation>
    <scope>NUCLEOTIDE SEQUENCE</scope>
    <source>
        <tissue evidence="1">Leaves</tissue>
    </source>
</reference>
<dbReference type="OrthoDB" id="1744168at2759"/>
<evidence type="ECO:0000313" key="1">
    <source>
        <dbReference type="EMBL" id="KAF5814843.1"/>
    </source>
</evidence>
<dbReference type="AlphaFoldDB" id="A0A9K3JG61"/>
<dbReference type="InterPro" id="IPR021109">
    <property type="entry name" value="Peptidase_aspartic_dom_sf"/>
</dbReference>
<keyword evidence="2" id="KW-1185">Reference proteome</keyword>
<dbReference type="EMBL" id="MNCJ02000318">
    <property type="protein sequence ID" value="KAF5814843.1"/>
    <property type="molecule type" value="Genomic_DNA"/>
</dbReference>
<proteinExistence type="predicted"/>
<accession>A0A9K3JG61</accession>
<evidence type="ECO:0000313" key="2">
    <source>
        <dbReference type="Proteomes" id="UP000215914"/>
    </source>
</evidence>
<reference evidence="1" key="2">
    <citation type="submission" date="2020-06" db="EMBL/GenBank/DDBJ databases">
        <title>Helianthus annuus Genome sequencing and assembly Release 2.</title>
        <authorList>
            <person name="Gouzy J."/>
            <person name="Langlade N."/>
            <person name="Munos S."/>
        </authorList>
    </citation>
    <scope>NUCLEOTIDE SEQUENCE</scope>
    <source>
        <tissue evidence="1">Leaves</tissue>
    </source>
</reference>
<dbReference type="Gramene" id="mRNA:HanXRQr2_Chr03g0115711">
    <property type="protein sequence ID" value="mRNA:HanXRQr2_Chr03g0115711"/>
    <property type="gene ID" value="HanXRQr2_Chr03g0115711"/>
</dbReference>
<dbReference type="PANTHER" id="PTHR33067">
    <property type="entry name" value="RNA-DIRECTED DNA POLYMERASE-RELATED"/>
    <property type="match status" value="1"/>
</dbReference>
<organism evidence="1 2">
    <name type="scientific">Helianthus annuus</name>
    <name type="common">Common sunflower</name>
    <dbReference type="NCBI Taxonomy" id="4232"/>
    <lineage>
        <taxon>Eukaryota</taxon>
        <taxon>Viridiplantae</taxon>
        <taxon>Streptophyta</taxon>
        <taxon>Embryophyta</taxon>
        <taxon>Tracheophyta</taxon>
        <taxon>Spermatophyta</taxon>
        <taxon>Magnoliopsida</taxon>
        <taxon>eudicotyledons</taxon>
        <taxon>Gunneridae</taxon>
        <taxon>Pentapetalae</taxon>
        <taxon>asterids</taxon>
        <taxon>campanulids</taxon>
        <taxon>Asterales</taxon>
        <taxon>Asteraceae</taxon>
        <taxon>Asteroideae</taxon>
        <taxon>Heliantheae alliance</taxon>
        <taxon>Heliantheae</taxon>
        <taxon>Helianthus</taxon>
    </lineage>
</organism>
<dbReference type="SUPFAM" id="SSF50630">
    <property type="entry name" value="Acid proteases"/>
    <property type="match status" value="2"/>
</dbReference>
<comment type="caution">
    <text evidence="1">The sequence shown here is derived from an EMBL/GenBank/DDBJ whole genome shotgun (WGS) entry which is preliminary data.</text>
</comment>
<sequence length="777" mass="85341">MALVPTTETDGAVFTEVDMDSSDSSSTVRATVVQKALVTTSSGTADAVRCSEEVKSDKKGKGVVMSSTFGCAIDIDSDDDSCYGKDYINLSSDESESEDDYAVLQSRFDNIDLPTGVEAAIPHFVDSIKMKNKIKVNGSKTSAGSGLRVQRSAMKVHAEPANGLKISVGSGLLVQRGARKVHAEPANVLRKYRNFKKFDIVEDYSDHHYSGLTKNVSSILSGALPPKLQDPGNPIISIQVGEFKMSRALLDFGACVNILPGSLYDQYEFGPLQASKSTVTLADLTRRPLRGMVTDVIVKVEDFYYPVDFLVLDYVSLDRTKQPTVILGRPFLATSNAQINCKSGTVNMTFGNRWLRLNVFSGLTNPLVNDECYMADRKDYINLSFDESESEDDYAVLQSRFDNIDLPTGVEAAIPHFADSIKMKNKIKVNGSKTSAGSGLRVQRSAMKVHAEPANGLKVSAGSGLRVQSGARKVHAEPANVLRKYRNFKKFDIIEYYSDHHYSGLTKNVSSIPSGALPRKLQDPGNPIISIQVGEFKMIRALLDFGAGMSIIPGSLYDQYEFGPLQASKSTVELADLTCKSPRGIVTDVIVKVEDFYYPVDFLVLDYVSLDRTKHQSTVILGRPFLATSNAQINCKSGTVNMTFGNRRLRLNVFSGLTNPLVNDVCYMADSVDECIPLSDTGVDEENTMGECFMFDRLQTETNRSIDEEEKKLEVMAVREGRSLWTHQVGSLPDKIDTKLKPSLVEPLTVELKVLPKYLKYACVGEGNTLPVIISSK</sequence>
<name>A0A9K3JG61_HELAN</name>
<dbReference type="Proteomes" id="UP000215914">
    <property type="component" value="Unassembled WGS sequence"/>
</dbReference>